<comment type="caution">
    <text evidence="2">The sequence shown here is derived from an EMBL/GenBank/DDBJ whole genome shotgun (WGS) entry which is preliminary data.</text>
</comment>
<keyword evidence="3" id="KW-1185">Reference proteome</keyword>
<evidence type="ECO:0000313" key="2">
    <source>
        <dbReference type="EMBL" id="MEA5443756.1"/>
    </source>
</evidence>
<reference evidence="2 3" key="1">
    <citation type="submission" date="2023-12" db="EMBL/GenBank/DDBJ databases">
        <title>Baltic Sea Cyanobacteria.</title>
        <authorList>
            <person name="Delbaje E."/>
            <person name="Fewer D.P."/>
            <person name="Shishido T.K."/>
        </authorList>
    </citation>
    <scope>NUCLEOTIDE SEQUENCE [LARGE SCALE GENOMIC DNA]</scope>
    <source>
        <strain evidence="2 3">UHCC 0281</strain>
    </source>
</reference>
<protein>
    <submittedName>
        <fullName evidence="2">Uncharacterized protein</fullName>
    </submittedName>
</protein>
<accession>A0ABU5SZ84</accession>
<gene>
    <name evidence="2" type="ORF">VB739_14445</name>
</gene>
<proteinExistence type="predicted"/>
<feature type="region of interest" description="Disordered" evidence="1">
    <location>
        <begin position="1"/>
        <end position="49"/>
    </location>
</feature>
<dbReference type="Proteomes" id="UP001302329">
    <property type="component" value="Unassembled WGS sequence"/>
</dbReference>
<dbReference type="EMBL" id="JAYGHY010000066">
    <property type="protein sequence ID" value="MEA5443756.1"/>
    <property type="molecule type" value="Genomic_DNA"/>
</dbReference>
<name>A0ABU5SZ84_9CYAN</name>
<dbReference type="RefSeq" id="WP_323357724.1">
    <property type="nucleotide sequence ID" value="NZ_JAYGHY010000066.1"/>
</dbReference>
<organism evidence="2 3">
    <name type="scientific">Cyanobium gracile UHCC 0281</name>
    <dbReference type="NCBI Taxonomy" id="3110309"/>
    <lineage>
        <taxon>Bacteria</taxon>
        <taxon>Bacillati</taxon>
        <taxon>Cyanobacteriota</taxon>
        <taxon>Cyanophyceae</taxon>
        <taxon>Synechococcales</taxon>
        <taxon>Prochlorococcaceae</taxon>
        <taxon>Cyanobium</taxon>
    </lineage>
</organism>
<evidence type="ECO:0000256" key="1">
    <source>
        <dbReference type="SAM" id="MobiDB-lite"/>
    </source>
</evidence>
<sequence length="76" mass="8413">MSSFKATEGADDTIKDEGEVQGESSLGGQQDDCGEADDGRWRSTESPPFHWNGSSFATIFLSYDWLSNSLFIHLHL</sequence>
<evidence type="ECO:0000313" key="3">
    <source>
        <dbReference type="Proteomes" id="UP001302329"/>
    </source>
</evidence>